<feature type="compositionally biased region" description="Polar residues" evidence="1">
    <location>
        <begin position="24"/>
        <end position="33"/>
    </location>
</feature>
<comment type="caution">
    <text evidence="2">The sequence shown here is derived from an EMBL/GenBank/DDBJ whole genome shotgun (WGS) entry which is preliminary data.</text>
</comment>
<evidence type="ECO:0000313" key="3">
    <source>
        <dbReference type="Proteomes" id="UP000377595"/>
    </source>
</evidence>
<feature type="compositionally biased region" description="Basic and acidic residues" evidence="1">
    <location>
        <begin position="70"/>
        <end position="84"/>
    </location>
</feature>
<evidence type="ECO:0000256" key="1">
    <source>
        <dbReference type="SAM" id="MobiDB-lite"/>
    </source>
</evidence>
<feature type="compositionally biased region" description="Basic residues" evidence="1">
    <location>
        <begin position="54"/>
        <end position="66"/>
    </location>
</feature>
<reference evidence="2 3" key="1">
    <citation type="submission" date="2019-10" db="EMBL/GenBank/DDBJ databases">
        <title>Whole genome shotgun sequence of Acrocarpospora pleiomorpha NBRC 16267.</title>
        <authorList>
            <person name="Ichikawa N."/>
            <person name="Kimura A."/>
            <person name="Kitahashi Y."/>
            <person name="Komaki H."/>
            <person name="Oguchi A."/>
        </authorList>
    </citation>
    <scope>NUCLEOTIDE SEQUENCE [LARGE SCALE GENOMIC DNA]</scope>
    <source>
        <strain evidence="2 3">NBRC 16267</strain>
    </source>
</reference>
<keyword evidence="3" id="KW-1185">Reference proteome</keyword>
<proteinExistence type="predicted"/>
<dbReference type="AlphaFoldDB" id="A0A5M3XNZ6"/>
<organism evidence="2 3">
    <name type="scientific">Acrocarpospora pleiomorpha</name>
    <dbReference type="NCBI Taxonomy" id="90975"/>
    <lineage>
        <taxon>Bacteria</taxon>
        <taxon>Bacillati</taxon>
        <taxon>Actinomycetota</taxon>
        <taxon>Actinomycetes</taxon>
        <taxon>Streptosporangiales</taxon>
        <taxon>Streptosporangiaceae</taxon>
        <taxon>Acrocarpospora</taxon>
    </lineage>
</organism>
<gene>
    <name evidence="2" type="ORF">Aple_058530</name>
</gene>
<dbReference type="Proteomes" id="UP000377595">
    <property type="component" value="Unassembled WGS sequence"/>
</dbReference>
<sequence>MPEDGGGLRPDQIDDEPGAVGLRQTGQLPQQHPFSGGGRRRRGTAGALHEPAQQRRHQLSGHRRHVQPYGDHERGIRADGRVEQRQSVLGGDGRQTGGGHPLDVGLRHAPGHSGGLCPQSPGK</sequence>
<protein>
    <submittedName>
        <fullName evidence="2">Uncharacterized protein</fullName>
    </submittedName>
</protein>
<name>A0A5M3XNZ6_9ACTN</name>
<accession>A0A5M3XNZ6</accession>
<feature type="region of interest" description="Disordered" evidence="1">
    <location>
        <begin position="1"/>
        <end position="123"/>
    </location>
</feature>
<feature type="compositionally biased region" description="Gly residues" evidence="1">
    <location>
        <begin position="90"/>
        <end position="100"/>
    </location>
</feature>
<dbReference type="EMBL" id="BLAF01000036">
    <property type="protein sequence ID" value="GES22954.1"/>
    <property type="molecule type" value="Genomic_DNA"/>
</dbReference>
<evidence type="ECO:0000313" key="2">
    <source>
        <dbReference type="EMBL" id="GES22954.1"/>
    </source>
</evidence>